<dbReference type="InterPro" id="IPR035386">
    <property type="entry name" value="Arm-DNA-bind_5"/>
</dbReference>
<organism evidence="2 3">
    <name type="scientific">Maribacter chungangensis</name>
    <dbReference type="NCBI Taxonomy" id="1069117"/>
    <lineage>
        <taxon>Bacteria</taxon>
        <taxon>Pseudomonadati</taxon>
        <taxon>Bacteroidota</taxon>
        <taxon>Flavobacteriia</taxon>
        <taxon>Flavobacteriales</taxon>
        <taxon>Flavobacteriaceae</taxon>
        <taxon>Maribacter</taxon>
    </lineage>
</organism>
<dbReference type="GO" id="GO:0003677">
    <property type="term" value="F:DNA binding"/>
    <property type="evidence" value="ECO:0007669"/>
    <property type="project" value="UniProtKB-KW"/>
</dbReference>
<feature type="domain" description="Arm DNA-binding" evidence="1">
    <location>
        <begin position="20"/>
        <end position="70"/>
    </location>
</feature>
<evidence type="ECO:0000313" key="2">
    <source>
        <dbReference type="EMBL" id="MFD0797314.1"/>
    </source>
</evidence>
<keyword evidence="2" id="KW-0238">DNA-binding</keyword>
<proteinExistence type="predicted"/>
<keyword evidence="3" id="KW-1185">Reference proteome</keyword>
<evidence type="ECO:0000313" key="3">
    <source>
        <dbReference type="Proteomes" id="UP001597012"/>
    </source>
</evidence>
<accession>A0ABW3B3W1</accession>
<protein>
    <submittedName>
        <fullName evidence="2">Arm DNA-binding domain-containing protein</fullName>
    </submittedName>
</protein>
<dbReference type="EMBL" id="JBHTHY010000004">
    <property type="protein sequence ID" value="MFD0797314.1"/>
    <property type="molecule type" value="Genomic_DNA"/>
</dbReference>
<comment type="caution">
    <text evidence="2">The sequence shown here is derived from an EMBL/GenBank/DDBJ whole genome shotgun (WGS) entry which is preliminary data.</text>
</comment>
<dbReference type="Proteomes" id="UP001597012">
    <property type="component" value="Unassembled WGS sequence"/>
</dbReference>
<sequence>MNTSRTFNIHFWLNLSKQRGDIAPIYARITVDGKRSEISLQRNTSVTNWDTKSKKCRSRTHQGNALQCTHII</sequence>
<dbReference type="RefSeq" id="WP_379933547.1">
    <property type="nucleotide sequence ID" value="NZ_JBHTHY010000004.1"/>
</dbReference>
<reference evidence="3" key="1">
    <citation type="journal article" date="2019" name="Int. J. Syst. Evol. Microbiol.">
        <title>The Global Catalogue of Microorganisms (GCM) 10K type strain sequencing project: providing services to taxonomists for standard genome sequencing and annotation.</title>
        <authorList>
            <consortium name="The Broad Institute Genomics Platform"/>
            <consortium name="The Broad Institute Genome Sequencing Center for Infectious Disease"/>
            <person name="Wu L."/>
            <person name="Ma J."/>
        </authorList>
    </citation>
    <scope>NUCLEOTIDE SEQUENCE [LARGE SCALE GENOMIC DNA]</scope>
    <source>
        <strain evidence="3">CCUG 61948</strain>
    </source>
</reference>
<evidence type="ECO:0000259" key="1">
    <source>
        <dbReference type="Pfam" id="PF17293"/>
    </source>
</evidence>
<dbReference type="Pfam" id="PF17293">
    <property type="entry name" value="Arm-DNA-bind_5"/>
    <property type="match status" value="1"/>
</dbReference>
<name>A0ABW3B3W1_9FLAO</name>
<gene>
    <name evidence="2" type="ORF">ACFQZJ_07575</name>
</gene>